<proteinExistence type="predicted"/>
<feature type="compositionally biased region" description="Polar residues" evidence="1">
    <location>
        <begin position="81"/>
        <end position="93"/>
    </location>
</feature>
<dbReference type="EMBL" id="JAFLVT010000006">
    <property type="protein sequence ID" value="MBO0448807.1"/>
    <property type="molecule type" value="Genomic_DNA"/>
</dbReference>
<feature type="transmembrane region" description="Helical" evidence="2">
    <location>
        <begin position="238"/>
        <end position="259"/>
    </location>
</feature>
<feature type="transmembrane region" description="Helical" evidence="2">
    <location>
        <begin position="350"/>
        <end position="369"/>
    </location>
</feature>
<evidence type="ECO:0000256" key="1">
    <source>
        <dbReference type="SAM" id="MobiDB-lite"/>
    </source>
</evidence>
<accession>A0ABS3H5S7</accession>
<feature type="region of interest" description="Disordered" evidence="1">
    <location>
        <begin position="75"/>
        <end position="94"/>
    </location>
</feature>
<sequence length="373" mass="41919">MKIIAEYLDSLFLNVPVTPETKKAKEDLLALMEDHYNELIAEGKNEHEAIGAVITEFGSIDELLEELDLKREIPQAPPASKTIQKANEKTQNSLDDDFNFDEEDFSKAAWRANHEEFAEEDPNQKDAADEDYSYNLANPITLTEAEDYWSMIRQFALFIASGVLLCVVAIAFLVFQGGGGSDALGLAGFFLLVAVAVTMFITAGMKFSGAHKVLDDRPIKEDVRQTGKMYAQQYHRSFSFSLVAGIFMCIVSFMPIFIFQYSEHLGITLFLIIAGLGAFLIIYGSIVQAYYKRFDNGPIFISDEDEPGPNARQHIYGKNAPLVGMFSTVYWPAVVVIYLIWSIIFGGWGYSWLIFVIAGIFQDSILKYFKNKQ</sequence>
<keyword evidence="4" id="KW-1185">Reference proteome</keyword>
<keyword evidence="2" id="KW-0472">Membrane</keyword>
<feature type="transmembrane region" description="Helical" evidence="2">
    <location>
        <begin position="322"/>
        <end position="344"/>
    </location>
</feature>
<keyword evidence="2" id="KW-1133">Transmembrane helix</keyword>
<dbReference type="InterPro" id="IPR047928">
    <property type="entry name" value="Perm_prefix_1"/>
</dbReference>
<feature type="transmembrane region" description="Helical" evidence="2">
    <location>
        <begin position="265"/>
        <end position="286"/>
    </location>
</feature>
<feature type="transmembrane region" description="Helical" evidence="2">
    <location>
        <begin position="155"/>
        <end position="177"/>
    </location>
</feature>
<feature type="transmembrane region" description="Helical" evidence="2">
    <location>
        <begin position="183"/>
        <end position="203"/>
    </location>
</feature>
<keyword evidence="2" id="KW-0812">Transmembrane</keyword>
<organism evidence="3 4">
    <name type="scientific">Candidatus Enterococcus myersii</name>
    <dbReference type="NCBI Taxonomy" id="2815322"/>
    <lineage>
        <taxon>Bacteria</taxon>
        <taxon>Bacillati</taxon>
        <taxon>Bacillota</taxon>
        <taxon>Bacilli</taxon>
        <taxon>Lactobacillales</taxon>
        <taxon>Enterococcaceae</taxon>
        <taxon>Enterococcus</taxon>
    </lineage>
</organism>
<evidence type="ECO:0000313" key="4">
    <source>
        <dbReference type="Proteomes" id="UP000664256"/>
    </source>
</evidence>
<name>A0ABS3H5S7_9ENTE</name>
<dbReference type="Proteomes" id="UP000664256">
    <property type="component" value="Unassembled WGS sequence"/>
</dbReference>
<comment type="caution">
    <text evidence="3">The sequence shown here is derived from an EMBL/GenBank/DDBJ whole genome shotgun (WGS) entry which is preliminary data.</text>
</comment>
<evidence type="ECO:0000256" key="2">
    <source>
        <dbReference type="SAM" id="Phobius"/>
    </source>
</evidence>
<reference evidence="3 4" key="1">
    <citation type="submission" date="2021-03" db="EMBL/GenBank/DDBJ databases">
        <title>Enterococcal diversity collection.</title>
        <authorList>
            <person name="Gilmore M.S."/>
            <person name="Schwartzman J."/>
            <person name="Van Tyne D."/>
            <person name="Martin M."/>
            <person name="Earl A.M."/>
            <person name="Manson A.L."/>
            <person name="Straub T."/>
            <person name="Salamzade R."/>
            <person name="Saavedra J."/>
            <person name="Lebreton F."/>
            <person name="Prichula J."/>
            <person name="Schaufler K."/>
            <person name="Gaca A."/>
            <person name="Sgardioli B."/>
            <person name="Wagenaar J."/>
            <person name="Strong T."/>
        </authorList>
    </citation>
    <scope>NUCLEOTIDE SEQUENCE [LARGE SCALE GENOMIC DNA]</scope>
    <source>
        <strain evidence="3 4">MJM12</strain>
    </source>
</reference>
<evidence type="ECO:0000313" key="3">
    <source>
        <dbReference type="EMBL" id="MBO0448807.1"/>
    </source>
</evidence>
<dbReference type="RefSeq" id="WP_206903002.1">
    <property type="nucleotide sequence ID" value="NZ_JAFLVT010000006.1"/>
</dbReference>
<dbReference type="NCBIfam" id="NF038403">
    <property type="entry name" value="perm_prefix_1"/>
    <property type="match status" value="1"/>
</dbReference>
<gene>
    <name evidence="3" type="ORF">JZO76_04580</name>
</gene>
<protein>
    <recommendedName>
        <fullName evidence="5">Beta-carotene 15,15'-monooxygenase</fullName>
    </recommendedName>
</protein>
<evidence type="ECO:0008006" key="5">
    <source>
        <dbReference type="Google" id="ProtNLM"/>
    </source>
</evidence>